<organism evidence="1 2">
    <name type="scientific">Eretmocerus hayati</name>
    <dbReference type="NCBI Taxonomy" id="131215"/>
    <lineage>
        <taxon>Eukaryota</taxon>
        <taxon>Metazoa</taxon>
        <taxon>Ecdysozoa</taxon>
        <taxon>Arthropoda</taxon>
        <taxon>Hexapoda</taxon>
        <taxon>Insecta</taxon>
        <taxon>Pterygota</taxon>
        <taxon>Neoptera</taxon>
        <taxon>Endopterygota</taxon>
        <taxon>Hymenoptera</taxon>
        <taxon>Apocrita</taxon>
        <taxon>Proctotrupomorpha</taxon>
        <taxon>Chalcidoidea</taxon>
        <taxon>Aphelinidae</taxon>
        <taxon>Aphelininae</taxon>
        <taxon>Eretmocerus</taxon>
    </lineage>
</organism>
<comment type="caution">
    <text evidence="1">The sequence shown here is derived from an EMBL/GenBank/DDBJ whole genome shotgun (WGS) entry which is preliminary data.</text>
</comment>
<evidence type="ECO:0000313" key="2">
    <source>
        <dbReference type="Proteomes" id="UP001239111"/>
    </source>
</evidence>
<name>A0ACC2PSP2_9HYME</name>
<reference evidence="1" key="1">
    <citation type="submission" date="2023-04" db="EMBL/GenBank/DDBJ databases">
        <title>A chromosome-level genome assembly of the parasitoid wasp Eretmocerus hayati.</title>
        <authorList>
            <person name="Zhong Y."/>
            <person name="Liu S."/>
            <person name="Liu Y."/>
        </authorList>
    </citation>
    <scope>NUCLEOTIDE SEQUENCE</scope>
    <source>
        <strain evidence="1">ZJU_SS_LIU_2023</strain>
    </source>
</reference>
<sequence length="129" mass="14766">MYLSENGQEETEPEKHKIFSLTFNHNSAQEKKKIHKGIISAKNLVNEEPVCSGRDVDERSDCSECPWDNAIHEDEEFQDDVEQDGWSEDLIDHPIEQFTGNPGVVHGLLVGSNELAYFQLFWDENFLVG</sequence>
<dbReference type="EMBL" id="CM056741">
    <property type="protein sequence ID" value="KAJ8685966.1"/>
    <property type="molecule type" value="Genomic_DNA"/>
</dbReference>
<proteinExistence type="predicted"/>
<accession>A0ACC2PSP2</accession>
<gene>
    <name evidence="1" type="ORF">QAD02_021759</name>
</gene>
<dbReference type="Proteomes" id="UP001239111">
    <property type="component" value="Chromosome 1"/>
</dbReference>
<evidence type="ECO:0000313" key="1">
    <source>
        <dbReference type="EMBL" id="KAJ8685966.1"/>
    </source>
</evidence>
<keyword evidence="2" id="KW-1185">Reference proteome</keyword>
<protein>
    <submittedName>
        <fullName evidence="1">Uncharacterized protein</fullName>
    </submittedName>
</protein>